<proteinExistence type="predicted"/>
<evidence type="ECO:0000313" key="5">
    <source>
        <dbReference type="Proteomes" id="UP001652626"/>
    </source>
</evidence>
<reference evidence="6" key="1">
    <citation type="submission" date="2025-08" db="UniProtKB">
        <authorList>
            <consortium name="RefSeq"/>
        </authorList>
    </citation>
    <scope>IDENTIFICATION</scope>
    <source>
        <tissue evidence="6">Whole body</tissue>
    </source>
</reference>
<dbReference type="GO" id="GO:0004222">
    <property type="term" value="F:metalloendopeptidase activity"/>
    <property type="evidence" value="ECO:0007669"/>
    <property type="project" value="InterPro"/>
</dbReference>
<sequence length="262" mass="30555">MKLCLVWFLFTIIDFGNGGQIKTKQPIKYIAKPNNDITIKIMVHIDKVLTRKLVQEYGLKTRKKLKNLTQGILENARKLFVHPSLNQTINFKLLDTRFLRNNRVIAMDENAPKYLSSYCDWQSKKKMNERTLYYSVLLTGLDLFHVNNGKLIRSNSGRGYTRGMCSVRKSCALIEWDPRTIGFLLAHEIGHSLGMRHDGPPYNQCSDQKNIMALRYDESHQPNSWSPCSWYSLRQFLKTSKSWCLKTEYDRRVTSKHSISKN</sequence>
<dbReference type="RefSeq" id="XP_026493156.2">
    <property type="nucleotide sequence ID" value="XM_026637371.2"/>
</dbReference>
<gene>
    <name evidence="6" type="primary">LOC113398568</name>
</gene>
<dbReference type="GO" id="GO:0006508">
    <property type="term" value="P:proteolysis"/>
    <property type="evidence" value="ECO:0007669"/>
    <property type="project" value="InterPro"/>
</dbReference>
<keyword evidence="5" id="KW-1185">Reference proteome</keyword>
<evidence type="ECO:0000256" key="1">
    <source>
        <dbReference type="ARBA" id="ARBA00023049"/>
    </source>
</evidence>
<name>A0A8B8IA99_VANTA</name>
<dbReference type="Proteomes" id="UP001652626">
    <property type="component" value="Chromosome 18"/>
</dbReference>
<dbReference type="OrthoDB" id="10035764at2759"/>
<evidence type="ECO:0000256" key="3">
    <source>
        <dbReference type="SAM" id="SignalP"/>
    </source>
</evidence>
<comment type="caution">
    <text evidence="2">Lacks conserved residue(s) required for the propagation of feature annotation.</text>
</comment>
<dbReference type="Pfam" id="PF01421">
    <property type="entry name" value="Reprolysin"/>
    <property type="match status" value="1"/>
</dbReference>
<dbReference type="InterPro" id="IPR001590">
    <property type="entry name" value="Peptidase_M12B"/>
</dbReference>
<dbReference type="Gene3D" id="3.40.390.10">
    <property type="entry name" value="Collagenase (Catalytic Domain)"/>
    <property type="match status" value="1"/>
</dbReference>
<evidence type="ECO:0000313" key="6">
    <source>
        <dbReference type="RefSeq" id="XP_026493156.2"/>
    </source>
</evidence>
<dbReference type="SUPFAM" id="SSF55486">
    <property type="entry name" value="Metalloproteases ('zincins'), catalytic domain"/>
    <property type="match status" value="1"/>
</dbReference>
<keyword evidence="3" id="KW-0732">Signal</keyword>
<keyword evidence="1" id="KW-0378">Hydrolase</keyword>
<feature type="active site" evidence="2">
    <location>
        <position position="188"/>
    </location>
</feature>
<dbReference type="InterPro" id="IPR024079">
    <property type="entry name" value="MetalloPept_cat_dom_sf"/>
</dbReference>
<dbReference type="OMA" id="GYTRGMC"/>
<feature type="signal peptide" evidence="3">
    <location>
        <begin position="1"/>
        <end position="18"/>
    </location>
</feature>
<dbReference type="AlphaFoldDB" id="A0A8B8IA99"/>
<feature type="domain" description="Peptidase M12B" evidence="4">
    <location>
        <begin position="37"/>
        <end position="249"/>
    </location>
</feature>
<keyword evidence="1" id="KW-0645">Protease</keyword>
<organism evidence="5 6">
    <name type="scientific">Vanessa tameamea</name>
    <name type="common">Kamehameha butterfly</name>
    <dbReference type="NCBI Taxonomy" id="334116"/>
    <lineage>
        <taxon>Eukaryota</taxon>
        <taxon>Metazoa</taxon>
        <taxon>Ecdysozoa</taxon>
        <taxon>Arthropoda</taxon>
        <taxon>Hexapoda</taxon>
        <taxon>Insecta</taxon>
        <taxon>Pterygota</taxon>
        <taxon>Neoptera</taxon>
        <taxon>Endopterygota</taxon>
        <taxon>Lepidoptera</taxon>
        <taxon>Glossata</taxon>
        <taxon>Ditrysia</taxon>
        <taxon>Papilionoidea</taxon>
        <taxon>Nymphalidae</taxon>
        <taxon>Nymphalinae</taxon>
        <taxon>Vanessa</taxon>
    </lineage>
</organism>
<keyword evidence="1" id="KW-0482">Metalloprotease</keyword>
<accession>A0A8B8IA99</accession>
<feature type="binding site" evidence="2">
    <location>
        <position position="191"/>
    </location>
    <ligand>
        <name>Zn(2+)</name>
        <dbReference type="ChEBI" id="CHEBI:29105"/>
        <note>catalytic</note>
    </ligand>
</feature>
<keyword evidence="2" id="KW-0862">Zinc</keyword>
<dbReference type="PANTHER" id="PTHR11905:SF159">
    <property type="entry name" value="ADAM METALLOPROTEASE"/>
    <property type="match status" value="1"/>
</dbReference>
<feature type="binding site" evidence="2">
    <location>
        <position position="197"/>
    </location>
    <ligand>
        <name>Zn(2+)</name>
        <dbReference type="ChEBI" id="CHEBI:29105"/>
        <note>catalytic</note>
    </ligand>
</feature>
<evidence type="ECO:0000256" key="2">
    <source>
        <dbReference type="PROSITE-ProRule" id="PRU00276"/>
    </source>
</evidence>
<dbReference type="GO" id="GO:0046872">
    <property type="term" value="F:metal ion binding"/>
    <property type="evidence" value="ECO:0007669"/>
    <property type="project" value="UniProtKB-KW"/>
</dbReference>
<evidence type="ECO:0000259" key="4">
    <source>
        <dbReference type="PROSITE" id="PS50215"/>
    </source>
</evidence>
<feature type="binding site" evidence="2">
    <location>
        <position position="187"/>
    </location>
    <ligand>
        <name>Zn(2+)</name>
        <dbReference type="ChEBI" id="CHEBI:29105"/>
        <note>catalytic</note>
    </ligand>
</feature>
<protein>
    <submittedName>
        <fullName evidence="6">A disintegrin and metalloproteinase with thrombospondin motifs 16-like</fullName>
    </submittedName>
</protein>
<feature type="chain" id="PRO_5046764191" evidence="3">
    <location>
        <begin position="19"/>
        <end position="262"/>
    </location>
</feature>
<dbReference type="PROSITE" id="PS50215">
    <property type="entry name" value="ADAM_MEPRO"/>
    <property type="match status" value="1"/>
</dbReference>
<dbReference type="GeneID" id="113398568"/>
<dbReference type="PANTHER" id="PTHR11905">
    <property type="entry name" value="ADAM A DISINTEGRIN AND METALLOPROTEASE DOMAIN"/>
    <property type="match status" value="1"/>
</dbReference>
<keyword evidence="2" id="KW-0479">Metal-binding</keyword>